<keyword evidence="1" id="KW-0479">Metal-binding</keyword>
<dbReference type="Pfam" id="PF07687">
    <property type="entry name" value="M20_dimer"/>
    <property type="match status" value="1"/>
</dbReference>
<dbReference type="GO" id="GO:0071713">
    <property type="term" value="F:para-aminobenzoyl-glutamate hydrolase activity"/>
    <property type="evidence" value="ECO:0007669"/>
    <property type="project" value="TreeGrafter"/>
</dbReference>
<sequence length="429" mass="48358">MDGQIYEELVDLRREFHKCAEVGWLEYETTIKIIHYLKLYGLEVIYGKHIHSERMGLPSERIMQEHIKNVSNLRVDFDIEEILKGYTGAVGILDTKKPGPIIALRFDIDGNAVDEDKKEEHRPYKEKFISKNKGMMHACGHDGHIAIGLSLAKNLSKQRKKLFGKILFIFQPAEEGVRGAKSLIGAGILKDVNYILSGHIGFMGKKNQVICGVDGFLATSKLDIYYYGKASHAGAYPEQGKNALLAGANCAINLHTLCQFSQGMSRINVGVLNAGTGRNVVPSYAKLEIETRGETQEINNQLLKRVYEVIEGSGKLYDVSYEVRLVGSAPAYNCKDEEFISFIENLLKECDFEVINGATMRASEDITYMFHEVEKNKGKAIYMVFGTSLSAPHHHSSFDFDEDVLLNAYMSYMKIIRYFMHQQDNIEKG</sequence>
<dbReference type="SUPFAM" id="SSF55031">
    <property type="entry name" value="Bacterial exopeptidase dimerisation domain"/>
    <property type="match status" value="1"/>
</dbReference>
<dbReference type="PANTHER" id="PTHR30575:SF3">
    <property type="entry name" value="PEPTIDASE M20 DIMERISATION DOMAIN-CONTAINING PROTEIN"/>
    <property type="match status" value="1"/>
</dbReference>
<dbReference type="KEGG" id="crs:FQB35_12300"/>
<dbReference type="InterPro" id="IPR017439">
    <property type="entry name" value="Amidohydrolase"/>
</dbReference>
<dbReference type="OrthoDB" id="9776731at2"/>
<evidence type="ECO:0000313" key="3">
    <source>
        <dbReference type="EMBL" id="QEK13034.1"/>
    </source>
</evidence>
<name>A0A5C0SHY4_CRATE</name>
<evidence type="ECO:0000313" key="4">
    <source>
        <dbReference type="Proteomes" id="UP000324646"/>
    </source>
</evidence>
<dbReference type="InterPro" id="IPR036264">
    <property type="entry name" value="Bact_exopeptidase_dim_dom"/>
</dbReference>
<proteinExistence type="predicted"/>
<dbReference type="EMBL" id="CP042243">
    <property type="protein sequence ID" value="QEK13034.1"/>
    <property type="molecule type" value="Genomic_DNA"/>
</dbReference>
<evidence type="ECO:0000256" key="1">
    <source>
        <dbReference type="PIRSR" id="PIRSR005962-1"/>
    </source>
</evidence>
<dbReference type="PIRSF" id="PIRSF005962">
    <property type="entry name" value="Pept_M20D_amidohydro"/>
    <property type="match status" value="1"/>
</dbReference>
<accession>A0A5C0SHY4</accession>
<comment type="cofactor">
    <cofactor evidence="1">
        <name>Mn(2+)</name>
        <dbReference type="ChEBI" id="CHEBI:29035"/>
    </cofactor>
    <text evidence="1">The Mn(2+) ion enhances activity.</text>
</comment>
<feature type="binding site" evidence="1">
    <location>
        <position position="394"/>
    </location>
    <ligand>
        <name>Mn(2+)</name>
        <dbReference type="ChEBI" id="CHEBI:29035"/>
        <label>2</label>
    </ligand>
</feature>
<dbReference type="GO" id="GO:0046872">
    <property type="term" value="F:metal ion binding"/>
    <property type="evidence" value="ECO:0007669"/>
    <property type="project" value="UniProtKB-KW"/>
</dbReference>
<organism evidence="3 4">
    <name type="scientific">Crassaminicella thermophila</name>
    <dbReference type="NCBI Taxonomy" id="2599308"/>
    <lineage>
        <taxon>Bacteria</taxon>
        <taxon>Bacillati</taxon>
        <taxon>Bacillota</taxon>
        <taxon>Clostridia</taxon>
        <taxon>Eubacteriales</taxon>
        <taxon>Clostridiaceae</taxon>
        <taxon>Crassaminicella</taxon>
    </lineage>
</organism>
<feature type="domain" description="Peptidase M20 dimerisation" evidence="2">
    <location>
        <begin position="225"/>
        <end position="311"/>
    </location>
</feature>
<dbReference type="NCBIfam" id="TIGR01891">
    <property type="entry name" value="amidohydrolases"/>
    <property type="match status" value="1"/>
</dbReference>
<keyword evidence="4" id="KW-1185">Reference proteome</keyword>
<dbReference type="GO" id="GO:0046657">
    <property type="term" value="P:folic acid catabolic process"/>
    <property type="evidence" value="ECO:0007669"/>
    <property type="project" value="TreeGrafter"/>
</dbReference>
<dbReference type="GO" id="GO:0016805">
    <property type="term" value="F:dipeptidase activity"/>
    <property type="evidence" value="ECO:0007669"/>
    <property type="project" value="TreeGrafter"/>
</dbReference>
<keyword evidence="1" id="KW-0464">Manganese</keyword>
<protein>
    <submittedName>
        <fullName evidence="3">Amidohydrolase</fullName>
    </submittedName>
</protein>
<feature type="binding site" evidence="1">
    <location>
        <position position="139"/>
    </location>
    <ligand>
        <name>Mn(2+)</name>
        <dbReference type="ChEBI" id="CHEBI:29035"/>
        <label>2</label>
    </ligand>
</feature>
<dbReference type="PANTHER" id="PTHR30575">
    <property type="entry name" value="PEPTIDASE M20"/>
    <property type="match status" value="1"/>
</dbReference>
<dbReference type="SUPFAM" id="SSF53187">
    <property type="entry name" value="Zn-dependent exopeptidases"/>
    <property type="match status" value="1"/>
</dbReference>
<gene>
    <name evidence="3" type="ORF">FQB35_12300</name>
</gene>
<dbReference type="AlphaFoldDB" id="A0A5C0SHY4"/>
<dbReference type="Proteomes" id="UP000324646">
    <property type="component" value="Chromosome"/>
</dbReference>
<dbReference type="Gene3D" id="3.40.630.10">
    <property type="entry name" value="Zn peptidases"/>
    <property type="match status" value="2"/>
</dbReference>
<feature type="binding site" evidence="1">
    <location>
        <position position="199"/>
    </location>
    <ligand>
        <name>Mn(2+)</name>
        <dbReference type="ChEBI" id="CHEBI:29035"/>
        <label>2</label>
    </ligand>
</feature>
<feature type="binding site" evidence="1">
    <location>
        <position position="141"/>
    </location>
    <ligand>
        <name>Mn(2+)</name>
        <dbReference type="ChEBI" id="CHEBI:29035"/>
        <label>2</label>
    </ligand>
</feature>
<feature type="binding site" evidence="1">
    <location>
        <position position="175"/>
    </location>
    <ligand>
        <name>Mn(2+)</name>
        <dbReference type="ChEBI" id="CHEBI:29035"/>
        <label>2</label>
    </ligand>
</feature>
<dbReference type="InterPro" id="IPR052030">
    <property type="entry name" value="Peptidase_M20/M20A_hydrolases"/>
</dbReference>
<dbReference type="InterPro" id="IPR011650">
    <property type="entry name" value="Peptidase_M20_dimer"/>
</dbReference>
<dbReference type="RefSeq" id="WP_148810171.1">
    <property type="nucleotide sequence ID" value="NZ_CP042243.1"/>
</dbReference>
<evidence type="ECO:0000259" key="2">
    <source>
        <dbReference type="Pfam" id="PF07687"/>
    </source>
</evidence>
<reference evidence="3 4" key="1">
    <citation type="submission" date="2019-07" db="EMBL/GenBank/DDBJ databases">
        <title>Complete genome of Crassaminicella thermophila SY095.</title>
        <authorList>
            <person name="Li X."/>
        </authorList>
    </citation>
    <scope>NUCLEOTIDE SEQUENCE [LARGE SCALE GENOMIC DNA]</scope>
    <source>
        <strain evidence="3 4">SY095</strain>
    </source>
</reference>
<keyword evidence="3" id="KW-0378">Hydrolase</keyword>
<dbReference type="Pfam" id="PF01546">
    <property type="entry name" value="Peptidase_M20"/>
    <property type="match status" value="1"/>
</dbReference>
<dbReference type="GO" id="GO:0005737">
    <property type="term" value="C:cytoplasm"/>
    <property type="evidence" value="ECO:0007669"/>
    <property type="project" value="TreeGrafter"/>
</dbReference>
<dbReference type="InterPro" id="IPR002933">
    <property type="entry name" value="Peptidase_M20"/>
</dbReference>